<protein>
    <submittedName>
        <fullName evidence="1">Uncharacterized protein</fullName>
    </submittedName>
</protein>
<dbReference type="Proteomes" id="UP000566711">
    <property type="component" value="Unassembled WGS sequence"/>
</dbReference>
<name>A0A7W2EGB8_9BURK</name>
<proteinExistence type="predicted"/>
<comment type="caution">
    <text evidence="1">The sequence shown here is derived from an EMBL/GenBank/DDBJ whole genome shotgun (WGS) entry which is preliminary data.</text>
</comment>
<sequence>MLPAAQARDWTLRVDGAGPLKVGMRFDTVNKILGEHLERVPAWQRTVPSCFQVTPAEQEGIVLMFVKDVLKRVDVTQPGIESERGIALDDPEGKVGRHYGEAVRTVAHPRRPDGHYLTVRAGEGQYAIRFETEQGRVAAMYAGALAEVLQEDGCR</sequence>
<gene>
    <name evidence="1" type="ORF">H3H36_08700</name>
</gene>
<keyword evidence="2" id="KW-1185">Reference proteome</keyword>
<evidence type="ECO:0000313" key="1">
    <source>
        <dbReference type="EMBL" id="MBA5605437.1"/>
    </source>
</evidence>
<organism evidence="1 2">
    <name type="scientific">Rugamonas fusca</name>
    <dbReference type="NCBI Taxonomy" id="2758568"/>
    <lineage>
        <taxon>Bacteria</taxon>
        <taxon>Pseudomonadati</taxon>
        <taxon>Pseudomonadota</taxon>
        <taxon>Betaproteobacteria</taxon>
        <taxon>Burkholderiales</taxon>
        <taxon>Oxalobacteraceae</taxon>
        <taxon>Telluria group</taxon>
        <taxon>Rugamonas</taxon>
    </lineage>
</organism>
<evidence type="ECO:0000313" key="2">
    <source>
        <dbReference type="Proteomes" id="UP000566711"/>
    </source>
</evidence>
<dbReference type="AlphaFoldDB" id="A0A7W2EGB8"/>
<accession>A0A7W2EGB8</accession>
<reference evidence="1 2" key="1">
    <citation type="submission" date="2020-07" db="EMBL/GenBank/DDBJ databases">
        <title>Novel species isolated from subtropical streams in China.</title>
        <authorList>
            <person name="Lu H."/>
        </authorList>
    </citation>
    <scope>NUCLEOTIDE SEQUENCE [LARGE SCALE GENOMIC DNA]</scope>
    <source>
        <strain evidence="1 2">FT3S</strain>
    </source>
</reference>
<dbReference type="EMBL" id="JACEZS010000006">
    <property type="protein sequence ID" value="MBA5605437.1"/>
    <property type="molecule type" value="Genomic_DNA"/>
</dbReference>